<feature type="domain" description="Peptidase M1 membrane alanine aminopeptidase" evidence="26">
    <location>
        <begin position="1204"/>
        <end position="1437"/>
    </location>
</feature>
<evidence type="ECO:0000256" key="16">
    <source>
        <dbReference type="ARBA" id="ARBA00022968"/>
    </source>
</evidence>
<evidence type="ECO:0000256" key="6">
    <source>
        <dbReference type="ARBA" id="ARBA00015611"/>
    </source>
</evidence>
<sequence length="1876" mass="213025">MASFSIGIESVSPSAPSFTTLRVAEPELTTANSLSASTTALPTPSYRLPGDLRPEHYTLEMKTFLDGENSRFEGRVLIKVNCEKDTSRVVLHSTDLLLNTDKVRVGDKEITGHEFDTQNEFYIIKLKEALKSGSKYVIEIPFEGNLTTSLKGYYRSSYQDKATGDKKWVATTQFEAIDARRAFPCFDEPAMKAVFQVNMIRRKGFTSISNMPLAKSVQLEDDWFRDEYVESVRMSTYLVAFVVSDFAHLESNPGNTTFRVWARQDAIEQARYSLEIGPKILDFFEEYFNVPYPLPKMDMIALPDFSAGAMENWGLVTYRETAMLYEEGVSDLNAKERVTSVVAHELAHQWFGNLVTMKWWDDIWLNEGFASYVQGLGTDHLIVLIIGYLVLRMLNYFLGEETFRRGVGRYLKTHKYGNAVQDALWASFEEQSRDDSARDSSRKEAPRDATVKEIMDSWTLQTGYPVIHVMRNYEAGTAELTQSRFVTDWLGRSSDDRESLWWVPISYTDPSNALLDMSTKPRFWMNTSNATLAGLPKKDQWLLLNVNATALYRINYDAENWDLLATALRTEKNHGGIPTLNRVQIIDDAFSLAKAGLLEYNLALNLLRYLRLEKEYFPWRAAFKNLEYLSRMTQRGGGFGPFRKFVRTLLTPVYNALDEPFKPSVAVDTIPQMKLRAKVLDWSCSYGVSDCEEKAVALFKTWQKQSEDPDVVNPIPVELRGLVYCKAVESGGEPAWDFVWKRFLGSNVAAEKSKLLSALGCAREMWLLHRFLDMSLNETSGIRKQDVTRVFDLVATSSRGFYIAKEFLFSRIKDIHSYVSPDFSQVGDYIEGVSRLMSTKNDLEQIKQFVELNSEYLNDAKYAVKQAKENVELNVQWHSRYYPTVIQWFSSFASKESSTSPDGRPHGTMGSIALVLVLFTASFACGQEIVSAASEPLSTSTAASVESDLSTANSLAASTTASPVAASNATSYRLPENLRPEHYTLEIKTFLEEDNFRFEGRTLIRVICAEDTSKVVLHSRGLNLTTDDVNVTDNATGHNLQIAGHEIDAENSFYIIHLSEELKSGHKYIIDIPYTGALTTNLAGFYRSSYKDKATGTTKWMGVTQFEPVDARRAFPCFDEPAMKAVFQVNMIRRKGFTSISNMPLAKSVQLEDDWFRDEYVESVRMSTYLVAFVVSDFAYLESTPGNTTFRVWARPDAIAQASYSLDIAPKVLDFFEDYFNVPYPLPKMDMIAVPDFSSGAMENWGLVTYRETAMLHEEGVSPASSKESVTRVVAHELAHQWFGNLVTMKWWDDIWLNEGFATYVAALGTSHAQPTWNSLEDQMTESLLTVFSVDSLQSSHSVSNNIKNANEIWQLFDAISYSKGAIILRMMNHFLGEGTFRRGVNRYLKAHQFNNAAQDALWACLEEQAQLDSAKDPENKSAAPGRATVKEIMDSWTLQTGYPVIHVMRNYEAGTAELTQNRFVTDWLGRSSDESLWWVPISYTDPKNALLDISTKPRFWMSTSNATLTDLPKEDQWLLLNVNATALYRINYDLKNWELLSTALRTEKNHGGIPGLNRAQLIDDALDLARAGLLEYSSALNLLRYLRQEREYLPWRAAFSNLAYFTRMTRRGAGFGPFRNFMRTLLTPIYEELDEPLRARTADDTLPQTKHRSQILSWSCTMGVSDCEARATALFKTWQEQSEDPDVVNPIPVDLRGVVYCAAVKSGGQPTWDFVWKRFLGSNVGAEKGKLLSALGCAKEMWLLHRYLDMSLNETTGIRKQDALSVFYSVARSSSGFYVAREFLFTRIKDIHAFFKPKFNRIGRFVGAICESMNTEYDLNQIKSFIDLNAEYLRDSKLQVKQALENVQLNAQWHSQHHKTVTEWLSSHANEQYFA</sequence>
<keyword evidence="14" id="KW-0378">Hydrolase</keyword>
<comment type="cofactor">
    <cofactor evidence="24">
        <name>Zn(2+)</name>
        <dbReference type="ChEBI" id="CHEBI:29105"/>
    </cofactor>
    <text evidence="24">Binds 1 zinc ion per subunit.</text>
</comment>
<evidence type="ECO:0000256" key="5">
    <source>
        <dbReference type="ARBA" id="ARBA00012564"/>
    </source>
</evidence>
<evidence type="ECO:0000313" key="29">
    <source>
        <dbReference type="EMBL" id="CAB3384995.1"/>
    </source>
</evidence>
<evidence type="ECO:0000256" key="25">
    <source>
        <dbReference type="PIRSR" id="PIRSR634016-4"/>
    </source>
</evidence>
<evidence type="ECO:0000256" key="21">
    <source>
        <dbReference type="ARBA" id="ARBA00023180"/>
    </source>
</evidence>
<comment type="subcellular location">
    <subcellularLocation>
        <location evidence="3">Cell membrane</location>
        <topology evidence="3">Lipid-anchor</topology>
        <topology evidence="3">GPI-anchor</topology>
    </subcellularLocation>
    <subcellularLocation>
        <location evidence="2">Membrane</location>
        <topology evidence="2">Single-pass type II membrane protein</topology>
    </subcellularLocation>
</comment>
<dbReference type="InterPro" id="IPR042097">
    <property type="entry name" value="Aminopeptidase_N-like_N_sf"/>
</dbReference>
<dbReference type="InterPro" id="IPR027268">
    <property type="entry name" value="Peptidase_M4/M1_CTD_sf"/>
</dbReference>
<dbReference type="InterPro" id="IPR001930">
    <property type="entry name" value="Peptidase_M1"/>
</dbReference>
<dbReference type="FunFam" id="2.60.40.1910:FF:000008">
    <property type="entry name" value="Aminopeptidase"/>
    <property type="match status" value="2"/>
</dbReference>
<comment type="similarity">
    <text evidence="4">Belongs to the peptidase M1 family.</text>
</comment>
<dbReference type="SUPFAM" id="SSF63737">
    <property type="entry name" value="Leukotriene A4 hydrolase N-terminal domain"/>
    <property type="match status" value="2"/>
</dbReference>
<feature type="domain" description="ERAP1-like C-terminal" evidence="27">
    <location>
        <begin position="1518"/>
        <end position="1849"/>
    </location>
</feature>
<evidence type="ECO:0000256" key="8">
    <source>
        <dbReference type="ARBA" id="ARBA00022475"/>
    </source>
</evidence>
<dbReference type="GO" id="GO:0043171">
    <property type="term" value="P:peptide catabolic process"/>
    <property type="evidence" value="ECO:0007669"/>
    <property type="project" value="TreeGrafter"/>
</dbReference>
<accession>A0A8S1DWA8</accession>
<evidence type="ECO:0000256" key="11">
    <source>
        <dbReference type="ARBA" id="ARBA00022692"/>
    </source>
</evidence>
<dbReference type="Gene3D" id="2.60.40.1910">
    <property type="match status" value="2"/>
</dbReference>
<dbReference type="InterPro" id="IPR050344">
    <property type="entry name" value="Peptidase_M1_aminopeptidases"/>
</dbReference>
<dbReference type="Gene3D" id="2.60.40.1730">
    <property type="entry name" value="tricorn interacting facor f3 domain"/>
    <property type="match status" value="2"/>
</dbReference>
<dbReference type="GO" id="GO:0016285">
    <property type="term" value="F:alanyl aminopeptidase activity"/>
    <property type="evidence" value="ECO:0007669"/>
    <property type="project" value="UniProtKB-EC"/>
</dbReference>
<evidence type="ECO:0000256" key="23">
    <source>
        <dbReference type="PIRSR" id="PIRSR634016-1"/>
    </source>
</evidence>
<dbReference type="FunFam" id="1.25.50.20:FF:000001">
    <property type="entry name" value="Aminopeptidase"/>
    <property type="match status" value="2"/>
</dbReference>
<evidence type="ECO:0000256" key="24">
    <source>
        <dbReference type="PIRSR" id="PIRSR634016-3"/>
    </source>
</evidence>
<evidence type="ECO:0000256" key="14">
    <source>
        <dbReference type="ARBA" id="ARBA00022801"/>
    </source>
</evidence>
<dbReference type="PRINTS" id="PR00756">
    <property type="entry name" value="ALADIPTASE"/>
</dbReference>
<evidence type="ECO:0000259" key="28">
    <source>
        <dbReference type="Pfam" id="PF17900"/>
    </source>
</evidence>
<organism evidence="29 30">
    <name type="scientific">Cloeon dipterum</name>
    <dbReference type="NCBI Taxonomy" id="197152"/>
    <lineage>
        <taxon>Eukaryota</taxon>
        <taxon>Metazoa</taxon>
        <taxon>Ecdysozoa</taxon>
        <taxon>Arthropoda</taxon>
        <taxon>Hexapoda</taxon>
        <taxon>Insecta</taxon>
        <taxon>Pterygota</taxon>
        <taxon>Palaeoptera</taxon>
        <taxon>Ephemeroptera</taxon>
        <taxon>Pisciforma</taxon>
        <taxon>Baetidae</taxon>
        <taxon>Cloeon</taxon>
    </lineage>
</organism>
<dbReference type="FunFam" id="1.10.390.10:FF:000033">
    <property type="entry name" value="Endoplasmic reticulum aminopeptidase 1b"/>
    <property type="match status" value="1"/>
</dbReference>
<evidence type="ECO:0000256" key="15">
    <source>
        <dbReference type="ARBA" id="ARBA00022833"/>
    </source>
</evidence>
<keyword evidence="20" id="KW-1015">Disulfide bond</keyword>
<evidence type="ECO:0000259" key="26">
    <source>
        <dbReference type="Pfam" id="PF01433"/>
    </source>
</evidence>
<evidence type="ECO:0000256" key="10">
    <source>
        <dbReference type="ARBA" id="ARBA00022670"/>
    </source>
</evidence>
<evidence type="ECO:0000256" key="3">
    <source>
        <dbReference type="ARBA" id="ARBA00004609"/>
    </source>
</evidence>
<dbReference type="PANTHER" id="PTHR11533">
    <property type="entry name" value="PROTEASE M1 ZINC METALLOPROTEASE"/>
    <property type="match status" value="1"/>
</dbReference>
<proteinExistence type="inferred from homology"/>
<keyword evidence="11" id="KW-0812">Transmembrane</keyword>
<dbReference type="GO" id="GO:0006508">
    <property type="term" value="P:proteolysis"/>
    <property type="evidence" value="ECO:0007669"/>
    <property type="project" value="UniProtKB-KW"/>
</dbReference>
<evidence type="ECO:0000256" key="7">
    <source>
        <dbReference type="ARBA" id="ARBA00022438"/>
    </source>
</evidence>
<evidence type="ECO:0000256" key="2">
    <source>
        <dbReference type="ARBA" id="ARBA00004606"/>
    </source>
</evidence>
<dbReference type="Proteomes" id="UP000494165">
    <property type="component" value="Unassembled WGS sequence"/>
</dbReference>
<dbReference type="InterPro" id="IPR045357">
    <property type="entry name" value="Aminopeptidase_N-like_N"/>
</dbReference>
<dbReference type="Gene3D" id="1.10.390.10">
    <property type="entry name" value="Neutral Protease Domain 2"/>
    <property type="match status" value="3"/>
</dbReference>
<keyword evidence="16" id="KW-0735">Signal-anchor</keyword>
<evidence type="ECO:0000256" key="22">
    <source>
        <dbReference type="ARBA" id="ARBA00023288"/>
    </source>
</evidence>
<feature type="site" description="Transition state stabilizer" evidence="25">
    <location>
        <position position="1362"/>
    </location>
</feature>
<dbReference type="GO" id="GO:0005886">
    <property type="term" value="C:plasma membrane"/>
    <property type="evidence" value="ECO:0007669"/>
    <property type="project" value="UniProtKB-SubCell"/>
</dbReference>
<feature type="binding site" evidence="24">
    <location>
        <position position="1299"/>
    </location>
    <ligand>
        <name>Zn(2+)</name>
        <dbReference type="ChEBI" id="CHEBI:29105"/>
        <note>catalytic</note>
    </ligand>
</feature>
<gene>
    <name evidence="29" type="ORF">CLODIP_2_CD12951</name>
</gene>
<feature type="domain" description="ERAP1-like C-terminal" evidence="27">
    <location>
        <begin position="541"/>
        <end position="872"/>
    </location>
</feature>
<keyword evidence="15 24" id="KW-0862">Zinc</keyword>
<dbReference type="GO" id="GO:0005615">
    <property type="term" value="C:extracellular space"/>
    <property type="evidence" value="ECO:0007669"/>
    <property type="project" value="TreeGrafter"/>
</dbReference>
<dbReference type="GO" id="GO:0005737">
    <property type="term" value="C:cytoplasm"/>
    <property type="evidence" value="ECO:0007669"/>
    <property type="project" value="TreeGrafter"/>
</dbReference>
<comment type="catalytic activity">
    <reaction evidence="1">
        <text>Release of an N-terminal amino acid, Xaa-|-Yaa- from a peptide, amide or arylamide. Xaa is preferably Ala, but may be most amino acids including Pro (slow action). When a terminal hydrophobic residue is followed by a prolyl residue, the two may be released as an intact Xaa-Pro dipeptide.</text>
        <dbReference type="EC" id="3.4.11.2"/>
    </reaction>
</comment>
<evidence type="ECO:0000313" key="30">
    <source>
        <dbReference type="Proteomes" id="UP000494165"/>
    </source>
</evidence>
<dbReference type="PANTHER" id="PTHR11533:SF253">
    <property type="entry name" value="AMINOPEPTIDASE-RELATED"/>
    <property type="match status" value="1"/>
</dbReference>
<comment type="caution">
    <text evidence="29">The sequence shown here is derived from an EMBL/GenBank/DDBJ whole genome shotgun (WGS) entry which is preliminary data.</text>
</comment>
<dbReference type="FunFam" id="2.60.40.1730:FF:000012">
    <property type="entry name" value="Aminopeptidase N"/>
    <property type="match status" value="2"/>
</dbReference>
<keyword evidence="21" id="KW-0325">Glycoprotein</keyword>
<keyword evidence="30" id="KW-1185">Reference proteome</keyword>
<dbReference type="CDD" id="cd09601">
    <property type="entry name" value="M1_APN-Q_like"/>
    <property type="match status" value="2"/>
</dbReference>
<evidence type="ECO:0000256" key="12">
    <source>
        <dbReference type="ARBA" id="ARBA00022723"/>
    </source>
</evidence>
<dbReference type="SUPFAM" id="SSF55486">
    <property type="entry name" value="Metalloproteases ('zincins'), catalytic domain"/>
    <property type="match status" value="2"/>
</dbReference>
<dbReference type="InterPro" id="IPR014782">
    <property type="entry name" value="Peptidase_M1_dom"/>
</dbReference>
<dbReference type="GO" id="GO:0042277">
    <property type="term" value="F:peptide binding"/>
    <property type="evidence" value="ECO:0007669"/>
    <property type="project" value="TreeGrafter"/>
</dbReference>
<evidence type="ECO:0000256" key="9">
    <source>
        <dbReference type="ARBA" id="ARBA00022622"/>
    </source>
</evidence>
<evidence type="ECO:0000256" key="19">
    <source>
        <dbReference type="ARBA" id="ARBA00023136"/>
    </source>
</evidence>
<evidence type="ECO:0000256" key="1">
    <source>
        <dbReference type="ARBA" id="ARBA00000098"/>
    </source>
</evidence>
<feature type="active site" description="Proton acceptor" evidence="23">
    <location>
        <position position="1277"/>
    </location>
</feature>
<feature type="binding site" evidence="24">
    <location>
        <position position="1276"/>
    </location>
    <ligand>
        <name>Zn(2+)</name>
        <dbReference type="ChEBI" id="CHEBI:29105"/>
        <note>catalytic</note>
    </ligand>
</feature>
<evidence type="ECO:0000256" key="18">
    <source>
        <dbReference type="ARBA" id="ARBA00023049"/>
    </source>
</evidence>
<name>A0A8S1DWA8_9INSE</name>
<keyword evidence="17" id="KW-1133">Transmembrane helix</keyword>
<evidence type="ECO:0000259" key="27">
    <source>
        <dbReference type="Pfam" id="PF11838"/>
    </source>
</evidence>
<keyword evidence="13" id="KW-0732">Signal</keyword>
<keyword evidence="8" id="KW-1003">Cell membrane</keyword>
<dbReference type="EC" id="3.4.11.2" evidence="5"/>
<feature type="domain" description="Peptidase M1 membrane alanine aminopeptidase" evidence="26">
    <location>
        <begin position="387"/>
        <end position="458"/>
    </location>
</feature>
<protein>
    <recommendedName>
        <fullName evidence="6">Aminopeptidase N</fullName>
        <ecNumber evidence="5">3.4.11.2</ecNumber>
    </recommendedName>
</protein>
<dbReference type="FunFam" id="1.10.390.10:FF:000001">
    <property type="entry name" value="Aminopeptidase"/>
    <property type="match status" value="1"/>
</dbReference>
<keyword evidence="12 24" id="KW-0479">Metal-binding</keyword>
<keyword evidence="9" id="KW-0336">GPI-anchor</keyword>
<dbReference type="Pfam" id="PF17900">
    <property type="entry name" value="Peptidase_M1_N"/>
    <property type="match status" value="2"/>
</dbReference>
<dbReference type="GO" id="GO:0070006">
    <property type="term" value="F:metalloaminopeptidase activity"/>
    <property type="evidence" value="ECO:0007669"/>
    <property type="project" value="TreeGrafter"/>
</dbReference>
<keyword evidence="18" id="KW-0482">Metalloprotease</keyword>
<evidence type="ECO:0000256" key="13">
    <source>
        <dbReference type="ARBA" id="ARBA00022729"/>
    </source>
</evidence>
<feature type="domain" description="Peptidase M1 membrane alanine aminopeptidase" evidence="26">
    <location>
        <begin position="272"/>
        <end position="381"/>
    </location>
</feature>
<evidence type="ECO:0000256" key="17">
    <source>
        <dbReference type="ARBA" id="ARBA00022989"/>
    </source>
</evidence>
<feature type="domain" description="Aminopeptidase N-like N-terminal" evidence="28">
    <location>
        <begin position="54"/>
        <end position="238"/>
    </location>
</feature>
<dbReference type="GO" id="GO:0098552">
    <property type="term" value="C:side of membrane"/>
    <property type="evidence" value="ECO:0007669"/>
    <property type="project" value="UniProtKB-KW"/>
</dbReference>
<keyword evidence="19" id="KW-0472">Membrane</keyword>
<dbReference type="GO" id="GO:0008270">
    <property type="term" value="F:zinc ion binding"/>
    <property type="evidence" value="ECO:0007669"/>
    <property type="project" value="InterPro"/>
</dbReference>
<keyword evidence="22" id="KW-0449">Lipoprotein</keyword>
<dbReference type="Pfam" id="PF11838">
    <property type="entry name" value="ERAP1_C"/>
    <property type="match status" value="2"/>
</dbReference>
<evidence type="ECO:0000256" key="20">
    <source>
        <dbReference type="ARBA" id="ARBA00023157"/>
    </source>
</evidence>
<dbReference type="Gene3D" id="1.25.50.20">
    <property type="match status" value="2"/>
</dbReference>
<dbReference type="InterPro" id="IPR024571">
    <property type="entry name" value="ERAP1-like_C_dom"/>
</dbReference>
<reference evidence="29 30" key="1">
    <citation type="submission" date="2020-04" db="EMBL/GenBank/DDBJ databases">
        <authorList>
            <person name="Alioto T."/>
            <person name="Alioto T."/>
            <person name="Gomez Garrido J."/>
        </authorList>
    </citation>
    <scope>NUCLEOTIDE SEQUENCE [LARGE SCALE GENOMIC DNA]</scope>
</reference>
<keyword evidence="10" id="KW-0645">Protease</keyword>
<feature type="domain" description="Aminopeptidase N-like N-terminal" evidence="28">
    <location>
        <begin position="980"/>
        <end position="1170"/>
    </location>
</feature>
<evidence type="ECO:0000256" key="4">
    <source>
        <dbReference type="ARBA" id="ARBA00010136"/>
    </source>
</evidence>
<dbReference type="InterPro" id="IPR034016">
    <property type="entry name" value="M1_APN-typ"/>
</dbReference>
<dbReference type="Pfam" id="PF01433">
    <property type="entry name" value="Peptidase_M1"/>
    <property type="match status" value="3"/>
</dbReference>
<dbReference type="OrthoDB" id="510539at2759"/>
<dbReference type="EMBL" id="CADEPI010000384">
    <property type="protein sequence ID" value="CAB3384995.1"/>
    <property type="molecule type" value="Genomic_DNA"/>
</dbReference>
<feature type="binding site" evidence="24">
    <location>
        <position position="1280"/>
    </location>
    <ligand>
        <name>Zn(2+)</name>
        <dbReference type="ChEBI" id="CHEBI:29105"/>
        <note>catalytic</note>
    </ligand>
</feature>
<keyword evidence="7" id="KW-0031">Aminopeptidase</keyword>